<evidence type="ECO:0000256" key="10">
    <source>
        <dbReference type="ARBA" id="ARBA00048540"/>
    </source>
</evidence>
<dbReference type="GO" id="GO:0016740">
    <property type="term" value="F:transferase activity"/>
    <property type="evidence" value="ECO:0007669"/>
    <property type="project" value="UniProtKB-KW"/>
</dbReference>
<dbReference type="Pfam" id="PF02424">
    <property type="entry name" value="ApbE"/>
    <property type="match status" value="1"/>
</dbReference>
<dbReference type="EMBL" id="CP093313">
    <property type="protein sequence ID" value="UWZ81912.1"/>
    <property type="molecule type" value="Genomic_DNA"/>
</dbReference>
<evidence type="ECO:0000256" key="6">
    <source>
        <dbReference type="ARBA" id="ARBA00022723"/>
    </source>
</evidence>
<keyword evidence="12" id="KW-1185">Reference proteome</keyword>
<proteinExistence type="predicted"/>
<dbReference type="Proteomes" id="UP001059380">
    <property type="component" value="Chromosome"/>
</dbReference>
<organism evidence="11 12">
    <name type="scientific">Occallatibacter riparius</name>
    <dbReference type="NCBI Taxonomy" id="1002689"/>
    <lineage>
        <taxon>Bacteria</taxon>
        <taxon>Pseudomonadati</taxon>
        <taxon>Acidobacteriota</taxon>
        <taxon>Terriglobia</taxon>
        <taxon>Terriglobales</taxon>
        <taxon>Acidobacteriaceae</taxon>
        <taxon>Occallatibacter</taxon>
    </lineage>
</organism>
<dbReference type="InterPro" id="IPR003374">
    <property type="entry name" value="ApbE-like_sf"/>
</dbReference>
<reference evidence="11" key="1">
    <citation type="submission" date="2021-04" db="EMBL/GenBank/DDBJ databases">
        <title>Phylogenetic analysis of Acidobacteriaceae.</title>
        <authorList>
            <person name="Qiu L."/>
            <person name="Zhang Q."/>
        </authorList>
    </citation>
    <scope>NUCLEOTIDE SEQUENCE</scope>
    <source>
        <strain evidence="11">DSM 25168</strain>
    </source>
</reference>
<keyword evidence="5 11" id="KW-0808">Transferase</keyword>
<evidence type="ECO:0000256" key="2">
    <source>
        <dbReference type="ARBA" id="ARBA00011955"/>
    </source>
</evidence>
<gene>
    <name evidence="11" type="ORF">MOP44_15140</name>
</gene>
<keyword evidence="7" id="KW-0274">FAD</keyword>
<comment type="cofactor">
    <cofactor evidence="1">
        <name>Mg(2+)</name>
        <dbReference type="ChEBI" id="CHEBI:18420"/>
    </cofactor>
</comment>
<dbReference type="SUPFAM" id="SSF143631">
    <property type="entry name" value="ApbE-like"/>
    <property type="match status" value="1"/>
</dbReference>
<name>A0A9J7BGJ9_9BACT</name>
<evidence type="ECO:0000256" key="9">
    <source>
        <dbReference type="ARBA" id="ARBA00031306"/>
    </source>
</evidence>
<dbReference type="RefSeq" id="WP_260790882.1">
    <property type="nucleotide sequence ID" value="NZ_CP093313.1"/>
</dbReference>
<keyword evidence="6" id="KW-0479">Metal-binding</keyword>
<sequence>MPDIHQFNHAAMATHFQVRIVHDEKGYAAQAAQATFDLVNSLESCLSRFRTNSDIARAAHLAPGEKMRLSEPAFACLQIAKRMEEATHTAFCPTPGALKTQASLSGWDLVPGELSITCLSGRLEFDLGAIGKGFALDRMAELLRDWDISSFLLVAGGSSILAGDAPPGAPGWSCGLGEDNASERFFLTDISLSGSGVAVKGAHILDPRTAQPASRQLRAWVIADSAAESDALSTACMVLSEPELEEILAPNHSWLAFLDTENGVRPIGSRALPIRS</sequence>
<comment type="catalytic activity">
    <reaction evidence="10">
        <text>L-threonyl-[protein] + FAD = FMN-L-threonyl-[protein] + AMP + H(+)</text>
        <dbReference type="Rhea" id="RHEA:36847"/>
        <dbReference type="Rhea" id="RHEA-COMP:11060"/>
        <dbReference type="Rhea" id="RHEA-COMP:11061"/>
        <dbReference type="ChEBI" id="CHEBI:15378"/>
        <dbReference type="ChEBI" id="CHEBI:30013"/>
        <dbReference type="ChEBI" id="CHEBI:57692"/>
        <dbReference type="ChEBI" id="CHEBI:74257"/>
        <dbReference type="ChEBI" id="CHEBI:456215"/>
        <dbReference type="EC" id="2.7.1.180"/>
    </reaction>
</comment>
<evidence type="ECO:0000256" key="3">
    <source>
        <dbReference type="ARBA" id="ARBA00016337"/>
    </source>
</evidence>
<dbReference type="PANTHER" id="PTHR30040:SF2">
    <property type="entry name" value="FAD:PROTEIN FMN TRANSFERASE"/>
    <property type="match status" value="1"/>
</dbReference>
<evidence type="ECO:0000256" key="1">
    <source>
        <dbReference type="ARBA" id="ARBA00001946"/>
    </source>
</evidence>
<dbReference type="KEGG" id="orp:MOP44_15140"/>
<dbReference type="InterPro" id="IPR024932">
    <property type="entry name" value="ApbE"/>
</dbReference>
<dbReference type="GO" id="GO:0046872">
    <property type="term" value="F:metal ion binding"/>
    <property type="evidence" value="ECO:0007669"/>
    <property type="project" value="UniProtKB-KW"/>
</dbReference>
<evidence type="ECO:0000256" key="7">
    <source>
        <dbReference type="ARBA" id="ARBA00022827"/>
    </source>
</evidence>
<dbReference type="AlphaFoldDB" id="A0A9J7BGJ9"/>
<evidence type="ECO:0000313" key="11">
    <source>
        <dbReference type="EMBL" id="UWZ81912.1"/>
    </source>
</evidence>
<dbReference type="EC" id="2.7.1.180" evidence="2"/>
<keyword evidence="8" id="KW-0460">Magnesium</keyword>
<evidence type="ECO:0000256" key="4">
    <source>
        <dbReference type="ARBA" id="ARBA00022630"/>
    </source>
</evidence>
<dbReference type="Gene3D" id="3.10.520.10">
    <property type="entry name" value="ApbE-like domains"/>
    <property type="match status" value="1"/>
</dbReference>
<evidence type="ECO:0000256" key="8">
    <source>
        <dbReference type="ARBA" id="ARBA00022842"/>
    </source>
</evidence>
<evidence type="ECO:0000256" key="5">
    <source>
        <dbReference type="ARBA" id="ARBA00022679"/>
    </source>
</evidence>
<keyword evidence="4" id="KW-0285">Flavoprotein</keyword>
<evidence type="ECO:0000313" key="12">
    <source>
        <dbReference type="Proteomes" id="UP001059380"/>
    </source>
</evidence>
<accession>A0A9J7BGJ9</accession>
<protein>
    <recommendedName>
        <fullName evidence="3">FAD:protein FMN transferase</fullName>
        <ecNumber evidence="2">2.7.1.180</ecNumber>
    </recommendedName>
    <alternativeName>
        <fullName evidence="9">Flavin transferase</fullName>
    </alternativeName>
</protein>
<dbReference type="PANTHER" id="PTHR30040">
    <property type="entry name" value="THIAMINE BIOSYNTHESIS LIPOPROTEIN APBE"/>
    <property type="match status" value="1"/>
</dbReference>